<reference evidence="1 2" key="2">
    <citation type="submission" date="2020-01" db="EMBL/GenBank/DDBJ databases">
        <title>Microvirga sp. nov., an arsenate reduction bacterium isolated from Tibet hotspring sediments.</title>
        <authorList>
            <person name="Xian W.-D."/>
            <person name="Li W.-J."/>
        </authorList>
    </citation>
    <scope>NUCLEOTIDE SEQUENCE [LARGE SCALE GENOMIC DNA]</scope>
    <source>
        <strain evidence="1 2">KCTC 23863</strain>
    </source>
</reference>
<organism evidence="1 2">
    <name type="scientific">Microvirga makkahensis</name>
    <dbReference type="NCBI Taxonomy" id="1128670"/>
    <lineage>
        <taxon>Bacteria</taxon>
        <taxon>Pseudomonadati</taxon>
        <taxon>Pseudomonadota</taxon>
        <taxon>Alphaproteobacteria</taxon>
        <taxon>Hyphomicrobiales</taxon>
        <taxon>Methylobacteriaceae</taxon>
        <taxon>Microvirga</taxon>
    </lineage>
</organism>
<dbReference type="Proteomes" id="UP000436483">
    <property type="component" value="Unassembled WGS sequence"/>
</dbReference>
<protein>
    <submittedName>
        <fullName evidence="1">Uncharacterized protein</fullName>
    </submittedName>
</protein>
<sequence length="47" mass="5125">MDSDPVDGPAELVSLFRNNLLGLKAVRTIRWKMQNPGAVAYVSGVTH</sequence>
<dbReference type="EMBL" id="WURB01000014">
    <property type="protein sequence ID" value="MXQ13231.1"/>
    <property type="molecule type" value="Genomic_DNA"/>
</dbReference>
<evidence type="ECO:0000313" key="1">
    <source>
        <dbReference type="EMBL" id="MXQ13231.1"/>
    </source>
</evidence>
<evidence type="ECO:0000313" key="2">
    <source>
        <dbReference type="Proteomes" id="UP000436483"/>
    </source>
</evidence>
<comment type="caution">
    <text evidence="1">The sequence shown here is derived from an EMBL/GenBank/DDBJ whole genome shotgun (WGS) entry which is preliminary data.</text>
</comment>
<keyword evidence="2" id="KW-1185">Reference proteome</keyword>
<dbReference type="OrthoDB" id="9804926at2"/>
<dbReference type="AlphaFoldDB" id="A0A7X3MU67"/>
<dbReference type="RefSeq" id="WP_160885995.1">
    <property type="nucleotide sequence ID" value="NZ_WURB01000014.1"/>
</dbReference>
<gene>
    <name evidence="1" type="ORF">GR328_17525</name>
</gene>
<reference evidence="1 2" key="1">
    <citation type="submission" date="2019-12" db="EMBL/GenBank/DDBJ databases">
        <authorList>
            <person name="Yuan C.-G."/>
        </authorList>
    </citation>
    <scope>NUCLEOTIDE SEQUENCE [LARGE SCALE GENOMIC DNA]</scope>
    <source>
        <strain evidence="1 2">KCTC 23863</strain>
    </source>
</reference>
<proteinExistence type="predicted"/>
<accession>A0A7X3MU67</accession>
<name>A0A7X3MU67_9HYPH</name>